<evidence type="ECO:0000256" key="5">
    <source>
        <dbReference type="ARBA" id="ARBA00022448"/>
    </source>
</evidence>
<protein>
    <recommendedName>
        <fullName evidence="4">thioredoxin-disulfide reductase (NADPH)</fullName>
        <ecNumber evidence="4">1.8.1.9</ecNumber>
    </recommendedName>
</protein>
<dbReference type="FunFam" id="3.50.50.60:FF:000190">
    <property type="entry name" value="Thioredoxin reductase"/>
    <property type="match status" value="1"/>
</dbReference>
<gene>
    <name evidence="18" type="ORF">CgunFtcFv8_014993</name>
</gene>
<dbReference type="Pfam" id="PF07992">
    <property type="entry name" value="Pyr_redox_2"/>
    <property type="match status" value="1"/>
</dbReference>
<dbReference type="InterPro" id="IPR046952">
    <property type="entry name" value="GSHR/TRXR-like"/>
</dbReference>
<reference evidence="18 19" key="1">
    <citation type="journal article" date="2023" name="Mol. Biol. Evol.">
        <title>Genomics of Secondarily Temperate Adaptation in the Only Non-Antarctic Icefish.</title>
        <authorList>
            <person name="Rivera-Colon A.G."/>
            <person name="Rayamajhi N."/>
            <person name="Minhas B.F."/>
            <person name="Madrigal G."/>
            <person name="Bilyk K.T."/>
            <person name="Yoon V."/>
            <person name="Hune M."/>
            <person name="Gregory S."/>
            <person name="Cheng C.H.C."/>
            <person name="Catchen J.M."/>
        </authorList>
    </citation>
    <scope>NUCLEOTIDE SEQUENCE [LARGE SCALE GENOMIC DNA]</scope>
    <source>
        <tissue evidence="18">White muscle</tissue>
    </source>
</reference>
<evidence type="ECO:0000256" key="2">
    <source>
        <dbReference type="ARBA" id="ARBA00002549"/>
    </source>
</evidence>
<evidence type="ECO:0000256" key="13">
    <source>
        <dbReference type="ARBA" id="ARBA00023284"/>
    </source>
</evidence>
<evidence type="ECO:0000259" key="16">
    <source>
        <dbReference type="Pfam" id="PF02852"/>
    </source>
</evidence>
<dbReference type="InterPro" id="IPR036188">
    <property type="entry name" value="FAD/NAD-bd_sf"/>
</dbReference>
<dbReference type="SUPFAM" id="SSF52833">
    <property type="entry name" value="Thioredoxin-like"/>
    <property type="match status" value="1"/>
</dbReference>
<dbReference type="PRINTS" id="PR00368">
    <property type="entry name" value="FADPNR"/>
</dbReference>
<dbReference type="GO" id="GO:0004362">
    <property type="term" value="F:glutathione-disulfide reductase (NADPH) activity"/>
    <property type="evidence" value="ECO:0007669"/>
    <property type="project" value="TreeGrafter"/>
</dbReference>
<feature type="domain" description="FAD/NAD(P)-binding" evidence="17">
    <location>
        <begin position="116"/>
        <end position="453"/>
    </location>
</feature>
<evidence type="ECO:0000313" key="18">
    <source>
        <dbReference type="EMBL" id="KAK5934610.1"/>
    </source>
</evidence>
<comment type="function">
    <text evidence="2">Has a glutathione-disulfide oxidoreductase activity in the presence of NADPH and glutathione reductase. Reduces low molecular weight disulfides and proteins.</text>
</comment>
<dbReference type="PROSITE" id="PS00076">
    <property type="entry name" value="PYRIDINE_REDOX_1"/>
    <property type="match status" value="1"/>
</dbReference>
<dbReference type="Gene3D" id="3.50.50.60">
    <property type="entry name" value="FAD/NAD(P)-binding domain"/>
    <property type="match status" value="2"/>
</dbReference>
<evidence type="ECO:0000256" key="12">
    <source>
        <dbReference type="ARBA" id="ARBA00023157"/>
    </source>
</evidence>
<keyword evidence="9" id="KW-0712">Selenocysteine</keyword>
<evidence type="ECO:0000256" key="7">
    <source>
        <dbReference type="ARBA" id="ARBA00022827"/>
    </source>
</evidence>
<dbReference type="PANTHER" id="PTHR42737:SF6">
    <property type="entry name" value="THIOREDOXIN-DISULFIDE REDUCTASE"/>
    <property type="match status" value="1"/>
</dbReference>
<dbReference type="InterPro" id="IPR012999">
    <property type="entry name" value="Pyr_OxRdtase_I_AS"/>
</dbReference>
<dbReference type="Proteomes" id="UP001331515">
    <property type="component" value="Unassembled WGS sequence"/>
</dbReference>
<dbReference type="GO" id="GO:0005739">
    <property type="term" value="C:mitochondrion"/>
    <property type="evidence" value="ECO:0007669"/>
    <property type="project" value="TreeGrafter"/>
</dbReference>
<dbReference type="InterPro" id="IPR002109">
    <property type="entry name" value="Glutaredoxin"/>
</dbReference>
<keyword evidence="7 14" id="KW-0274">FAD</keyword>
<dbReference type="NCBIfam" id="TIGR02180">
    <property type="entry name" value="GRX_euk"/>
    <property type="match status" value="1"/>
</dbReference>
<dbReference type="GO" id="GO:0004791">
    <property type="term" value="F:thioredoxin-disulfide reductase (NADPH) activity"/>
    <property type="evidence" value="ECO:0007669"/>
    <property type="project" value="UniProtKB-EC"/>
</dbReference>
<dbReference type="PROSITE" id="PS51354">
    <property type="entry name" value="GLUTAREDOXIN_2"/>
    <property type="match status" value="1"/>
</dbReference>
<dbReference type="FunFam" id="3.40.30.10:FF:000093">
    <property type="entry name" value="Glutaredoxin 2"/>
    <property type="match status" value="1"/>
</dbReference>
<comment type="caution">
    <text evidence="18">The sequence shown here is derived from an EMBL/GenBank/DDBJ whole genome shotgun (WGS) entry which is preliminary data.</text>
</comment>
<dbReference type="Gene3D" id="3.30.390.30">
    <property type="match status" value="1"/>
</dbReference>
<dbReference type="PRINTS" id="PR00411">
    <property type="entry name" value="PNDRDTASEI"/>
</dbReference>
<dbReference type="Pfam" id="PF00462">
    <property type="entry name" value="Glutaredoxin"/>
    <property type="match status" value="1"/>
</dbReference>
<keyword evidence="11 14" id="KW-0560">Oxidoreductase</keyword>
<dbReference type="InterPro" id="IPR011899">
    <property type="entry name" value="Glutaredoxin_euk/vir"/>
</dbReference>
<dbReference type="PROSITE" id="PS00195">
    <property type="entry name" value="GLUTAREDOXIN_1"/>
    <property type="match status" value="1"/>
</dbReference>
<evidence type="ECO:0000256" key="8">
    <source>
        <dbReference type="ARBA" id="ARBA00022857"/>
    </source>
</evidence>
<accession>A0AAN8E4H7</accession>
<dbReference type="InterPro" id="IPR004099">
    <property type="entry name" value="Pyr_nucl-diS_OxRdtase_dimer"/>
</dbReference>
<dbReference type="GO" id="GO:0005829">
    <property type="term" value="C:cytosol"/>
    <property type="evidence" value="ECO:0007669"/>
    <property type="project" value="TreeGrafter"/>
</dbReference>
<evidence type="ECO:0000256" key="11">
    <source>
        <dbReference type="ARBA" id="ARBA00023002"/>
    </source>
</evidence>
<evidence type="ECO:0000256" key="3">
    <source>
        <dbReference type="ARBA" id="ARBA00007532"/>
    </source>
</evidence>
<dbReference type="InterPro" id="IPR016156">
    <property type="entry name" value="FAD/NAD-linked_Rdtase_dimer_sf"/>
</dbReference>
<keyword evidence="13 14" id="KW-0676">Redox-active center</keyword>
<keyword evidence="12" id="KW-1015">Disulfide bond</keyword>
<name>A0AAN8E4H7_CHAGU</name>
<dbReference type="Gene3D" id="3.40.30.10">
    <property type="entry name" value="Glutaredoxin"/>
    <property type="match status" value="1"/>
</dbReference>
<sequence length="600" mass="65993">MPPIENDTGKNDLKSQIQLLIDSNQVMVFSKSYCPYCVKVKDLFKELKLEFNAMELDLIEDGTNYQDMLLEMTGQKSVPNVFINKTHVGGCDKTLQAHKDGSLQQLLFAENEAYDYDLIVIGGGSGGLACSKEAAALGKKAMVLDYVVPTPKGTTWGLGGTCVNVGCIPKKLMHQTAMLGTAIQDARKFGWEIDEKVKHNWDTMKDAVSNYIGSLNWGYRVALRDKNVNYVNAYAEFIEPHKVKATNKRGKETFYTAEKFIIATGERPRYLGIPGDKEFCITSDDLFSLPHCPGKTLVIGASYVALECGGFLAGLGLDVTVMVRSILLRGFDQEMAKRAGEHMEEHGVKFLRKYVPIKVEELEAGSPGRLKVTAKSTESDEVIEGEYNTVLIAVGRDACTDKIGLDKTGVKVNPKTGKVPVSDEEQTNVPHIYAIGDILEGKWELTPVAIQAGRLLARRLYGGGKLKCDYINVPTTVFTPLEYGCCGLSEDRAIELYGQENLEVFHSMFWPLEFTVPNRDNNKCYAKIICNKLDNDRVIGFHYLGPNAGEVTQGFGTAMKCGATKEQLDNTIGIHPTCAEIFTTLEVTKSSGGEITATGC</sequence>
<organism evidence="18 19">
    <name type="scientific">Champsocephalus gunnari</name>
    <name type="common">Mackerel icefish</name>
    <dbReference type="NCBI Taxonomy" id="52237"/>
    <lineage>
        <taxon>Eukaryota</taxon>
        <taxon>Metazoa</taxon>
        <taxon>Chordata</taxon>
        <taxon>Craniata</taxon>
        <taxon>Vertebrata</taxon>
        <taxon>Euteleostomi</taxon>
        <taxon>Actinopterygii</taxon>
        <taxon>Neopterygii</taxon>
        <taxon>Teleostei</taxon>
        <taxon>Neoteleostei</taxon>
        <taxon>Acanthomorphata</taxon>
        <taxon>Eupercaria</taxon>
        <taxon>Perciformes</taxon>
        <taxon>Notothenioidei</taxon>
        <taxon>Channichthyidae</taxon>
        <taxon>Champsocephalus</taxon>
    </lineage>
</organism>
<dbReference type="Pfam" id="PF02852">
    <property type="entry name" value="Pyr_redox_dim"/>
    <property type="match status" value="1"/>
</dbReference>
<evidence type="ECO:0000256" key="14">
    <source>
        <dbReference type="RuleBase" id="RU003691"/>
    </source>
</evidence>
<dbReference type="GO" id="GO:0006749">
    <property type="term" value="P:glutathione metabolic process"/>
    <property type="evidence" value="ECO:0007669"/>
    <property type="project" value="TreeGrafter"/>
</dbReference>
<dbReference type="CDD" id="cd03419">
    <property type="entry name" value="GRX_GRXh_1_2_like"/>
    <property type="match status" value="1"/>
</dbReference>
<proteinExistence type="inferred from homology"/>
<evidence type="ECO:0000256" key="6">
    <source>
        <dbReference type="ARBA" id="ARBA00022630"/>
    </source>
</evidence>
<dbReference type="GO" id="GO:0034599">
    <property type="term" value="P:cellular response to oxidative stress"/>
    <property type="evidence" value="ECO:0007669"/>
    <property type="project" value="TreeGrafter"/>
</dbReference>
<dbReference type="EMBL" id="JAURVH010001514">
    <property type="protein sequence ID" value="KAK5934610.1"/>
    <property type="molecule type" value="Genomic_DNA"/>
</dbReference>
<dbReference type="SUPFAM" id="SSF51905">
    <property type="entry name" value="FAD/NAD(P)-binding domain"/>
    <property type="match status" value="1"/>
</dbReference>
<evidence type="ECO:0000259" key="17">
    <source>
        <dbReference type="Pfam" id="PF07992"/>
    </source>
</evidence>
<dbReference type="GO" id="GO:0045454">
    <property type="term" value="P:cell redox homeostasis"/>
    <property type="evidence" value="ECO:0007669"/>
    <property type="project" value="InterPro"/>
</dbReference>
<keyword evidence="5" id="KW-0813">Transport</keyword>
<dbReference type="EC" id="1.8.1.9" evidence="4"/>
<dbReference type="AlphaFoldDB" id="A0AAN8E4H7"/>
<keyword evidence="19" id="KW-1185">Reference proteome</keyword>
<evidence type="ECO:0000256" key="9">
    <source>
        <dbReference type="ARBA" id="ARBA00022933"/>
    </source>
</evidence>
<evidence type="ECO:0000313" key="19">
    <source>
        <dbReference type="Proteomes" id="UP001331515"/>
    </source>
</evidence>
<dbReference type="GO" id="GO:0050660">
    <property type="term" value="F:flavin adenine dinucleotide binding"/>
    <property type="evidence" value="ECO:0007669"/>
    <property type="project" value="InterPro"/>
</dbReference>
<dbReference type="PANTHER" id="PTHR42737">
    <property type="entry name" value="GLUTATHIONE REDUCTASE"/>
    <property type="match status" value="1"/>
</dbReference>
<dbReference type="NCBIfam" id="TIGR01438">
    <property type="entry name" value="TGR"/>
    <property type="match status" value="1"/>
</dbReference>
<comment type="cofactor">
    <cofactor evidence="1">
        <name>FAD</name>
        <dbReference type="ChEBI" id="CHEBI:57692"/>
    </cofactor>
</comment>
<comment type="similarity">
    <text evidence="3 14">Belongs to the class-I pyridine nucleotide-disulfide oxidoreductase family.</text>
</comment>
<dbReference type="InterPro" id="IPR023753">
    <property type="entry name" value="FAD/NAD-binding_dom"/>
</dbReference>
<dbReference type="FunFam" id="3.30.390.30:FF:000004">
    <property type="entry name" value="Thioredoxin reductase 1, cytoplasmic"/>
    <property type="match status" value="1"/>
</dbReference>
<keyword evidence="10" id="KW-0249">Electron transport</keyword>
<feature type="domain" description="Glutaredoxin" evidence="15">
    <location>
        <begin position="26"/>
        <end position="88"/>
    </location>
</feature>
<evidence type="ECO:0000256" key="10">
    <source>
        <dbReference type="ARBA" id="ARBA00022982"/>
    </source>
</evidence>
<feature type="domain" description="Pyridine nucleotide-disulphide oxidoreductase dimerisation" evidence="16">
    <location>
        <begin position="473"/>
        <end position="584"/>
    </location>
</feature>
<dbReference type="InterPro" id="IPR011767">
    <property type="entry name" value="GLR_AS"/>
</dbReference>
<dbReference type="InterPro" id="IPR006338">
    <property type="entry name" value="Thioredoxin/glutathione_Rdtase"/>
</dbReference>
<dbReference type="SUPFAM" id="SSF55424">
    <property type="entry name" value="FAD/NAD-linked reductases, dimerisation (C-terminal) domain"/>
    <property type="match status" value="1"/>
</dbReference>
<keyword evidence="8" id="KW-0521">NADP</keyword>
<evidence type="ECO:0000256" key="1">
    <source>
        <dbReference type="ARBA" id="ARBA00001974"/>
    </source>
</evidence>
<dbReference type="InterPro" id="IPR036249">
    <property type="entry name" value="Thioredoxin-like_sf"/>
</dbReference>
<keyword evidence="6 14" id="KW-0285">Flavoprotein</keyword>
<evidence type="ECO:0000256" key="4">
    <source>
        <dbReference type="ARBA" id="ARBA00012610"/>
    </source>
</evidence>
<evidence type="ECO:0000259" key="15">
    <source>
        <dbReference type="Pfam" id="PF00462"/>
    </source>
</evidence>